<evidence type="ECO:0000313" key="3">
    <source>
        <dbReference type="EMBL" id="GAA0772309.1"/>
    </source>
</evidence>
<feature type="domain" description="UDP-N-acetylglucosamine 2-epimerase" evidence="2">
    <location>
        <begin position="27"/>
        <end position="350"/>
    </location>
</feature>
<evidence type="ECO:0000259" key="2">
    <source>
        <dbReference type="Pfam" id="PF02350"/>
    </source>
</evidence>
<accession>A0ABN1KNS1</accession>
<dbReference type="Pfam" id="PF02350">
    <property type="entry name" value="Epimerase_2"/>
    <property type="match status" value="1"/>
</dbReference>
<comment type="caution">
    <text evidence="3">The sequence shown here is derived from an EMBL/GenBank/DDBJ whole genome shotgun (WGS) entry which is preliminary data.</text>
</comment>
<organism evidence="3 4">
    <name type="scientific">Castellaniella ginsengisoli</name>
    <dbReference type="NCBI Taxonomy" id="546114"/>
    <lineage>
        <taxon>Bacteria</taxon>
        <taxon>Pseudomonadati</taxon>
        <taxon>Pseudomonadota</taxon>
        <taxon>Betaproteobacteria</taxon>
        <taxon>Burkholderiales</taxon>
        <taxon>Alcaligenaceae</taxon>
        <taxon>Castellaniella</taxon>
    </lineage>
</organism>
<dbReference type="CDD" id="cd03786">
    <property type="entry name" value="GTB_UDP-GlcNAc_2-Epimerase"/>
    <property type="match status" value="1"/>
</dbReference>
<dbReference type="Proteomes" id="UP001500573">
    <property type="component" value="Unassembled WGS sequence"/>
</dbReference>
<evidence type="ECO:0000313" key="4">
    <source>
        <dbReference type="Proteomes" id="UP001500573"/>
    </source>
</evidence>
<dbReference type="InterPro" id="IPR003331">
    <property type="entry name" value="UDP_GlcNAc_Epimerase_2_dom"/>
</dbReference>
<keyword evidence="4" id="KW-1185">Reference proteome</keyword>
<name>A0ABN1KNS1_9BURK</name>
<dbReference type="Gene3D" id="3.40.50.2000">
    <property type="entry name" value="Glycogen Phosphorylase B"/>
    <property type="match status" value="2"/>
</dbReference>
<sequence>MKLLTVIGARPQFIKAATVSRALAAHHPDSREILVHTGQHYDANMSDVFFDELDIPRPDHHLGVGGGSHGQNTGRMLEKLDALIVQEKPDWVLVYGDTDSTLAGALAAAKLHVPVAHVEAGLRSFNRRMPEEINRVLTDHVADLLFAPTKVAQRNLQKEGVADSKIHVVGDVMYDAALYYKPLARKPAWFDALRLGEFALCTIHRAENTDDPDRMRGILAGLAKSPLPVVLPLHPRTRKQLAQFHLGLPDTVCAVDPVGYLEMVWLESHCRLVVTDSGGVQKEAYFHGKPCVTLRDETEWVELVEVGANVLVGTDRERIVAGMSQVDLAGFEANELYGHGDSVQRILELLFV</sequence>
<dbReference type="PANTHER" id="PTHR43174:SF1">
    <property type="entry name" value="UDP-N-ACETYLGLUCOSAMINE 2-EPIMERASE"/>
    <property type="match status" value="1"/>
</dbReference>
<dbReference type="SUPFAM" id="SSF53756">
    <property type="entry name" value="UDP-Glycosyltransferase/glycogen phosphorylase"/>
    <property type="match status" value="1"/>
</dbReference>
<dbReference type="EMBL" id="BAAAEX010000001">
    <property type="protein sequence ID" value="GAA0772309.1"/>
    <property type="molecule type" value="Genomic_DNA"/>
</dbReference>
<proteinExistence type="inferred from homology"/>
<reference evidence="3 4" key="1">
    <citation type="journal article" date="2019" name="Int. J. Syst. Evol. Microbiol.">
        <title>The Global Catalogue of Microorganisms (GCM) 10K type strain sequencing project: providing services to taxonomists for standard genome sequencing and annotation.</title>
        <authorList>
            <consortium name="The Broad Institute Genomics Platform"/>
            <consortium name="The Broad Institute Genome Sequencing Center for Infectious Disease"/>
            <person name="Wu L."/>
            <person name="Ma J."/>
        </authorList>
    </citation>
    <scope>NUCLEOTIDE SEQUENCE [LARGE SCALE GENOMIC DNA]</scope>
    <source>
        <strain evidence="3 4">JCM 15515</strain>
    </source>
</reference>
<dbReference type="NCBIfam" id="TIGR00236">
    <property type="entry name" value="wecB"/>
    <property type="match status" value="1"/>
</dbReference>
<evidence type="ECO:0000256" key="1">
    <source>
        <dbReference type="RuleBase" id="RU003513"/>
    </source>
</evidence>
<keyword evidence="1" id="KW-0413">Isomerase</keyword>
<dbReference type="InterPro" id="IPR029767">
    <property type="entry name" value="WecB-like"/>
</dbReference>
<dbReference type="PANTHER" id="PTHR43174">
    <property type="entry name" value="UDP-N-ACETYLGLUCOSAMINE 2-EPIMERASE"/>
    <property type="match status" value="1"/>
</dbReference>
<protein>
    <submittedName>
        <fullName evidence="3">UDP-N-acetylglucosamine 2-epimerase (Non-hydrolyzing)</fullName>
    </submittedName>
</protein>
<gene>
    <name evidence="3" type="primary">wecB</name>
    <name evidence="3" type="ORF">GCM10009108_01110</name>
</gene>
<comment type="similarity">
    <text evidence="1">Belongs to the UDP-N-acetylglucosamine 2-epimerase family.</text>
</comment>
<dbReference type="RefSeq" id="WP_343834971.1">
    <property type="nucleotide sequence ID" value="NZ_BAAAEX010000001.1"/>
</dbReference>